<evidence type="ECO:0000256" key="1">
    <source>
        <dbReference type="PROSITE-ProRule" id="PRU00169"/>
    </source>
</evidence>
<evidence type="ECO:0000259" key="2">
    <source>
        <dbReference type="PROSITE" id="PS50110"/>
    </source>
</evidence>
<dbReference type="RefSeq" id="WP_088757325.1">
    <property type="nucleotide sequence ID" value="NZ_NJGV01000029.1"/>
</dbReference>
<dbReference type="CDD" id="cd17551">
    <property type="entry name" value="REC_RpfG-like"/>
    <property type="match status" value="1"/>
</dbReference>
<dbReference type="SMART" id="SM00448">
    <property type="entry name" value="REC"/>
    <property type="match status" value="1"/>
</dbReference>
<feature type="modified residue" description="4-aspartylphosphate" evidence="1">
    <location>
        <position position="52"/>
    </location>
</feature>
<dbReference type="Pfam" id="PF00072">
    <property type="entry name" value="Response_reg"/>
    <property type="match status" value="1"/>
</dbReference>
<evidence type="ECO:0000313" key="4">
    <source>
        <dbReference type="EMBL" id="OWY32162.1"/>
    </source>
</evidence>
<protein>
    <submittedName>
        <fullName evidence="4">Two-component system response regulator</fullName>
    </submittedName>
</protein>
<dbReference type="PANTHER" id="PTHR45228">
    <property type="entry name" value="CYCLIC DI-GMP PHOSPHODIESTERASE TM_0186-RELATED"/>
    <property type="match status" value="1"/>
</dbReference>
<evidence type="ECO:0000313" key="5">
    <source>
        <dbReference type="Proteomes" id="UP000214747"/>
    </source>
</evidence>
<dbReference type="PANTHER" id="PTHR45228:SF1">
    <property type="entry name" value="CYCLIC DI-GMP PHOSPHODIESTERASE TM_0186"/>
    <property type="match status" value="1"/>
</dbReference>
<sequence length="345" mass="38581">MKILIVDDDKTNLSLFTHMLAQLPDTSISTCPDAFEALDWCGSHDPDLILLDYMMPGMDGLDFLSRFRAMPGQEMTPVIMITADMGLQVRHKALQMTANDFLSKPVNRVELLARVKNMLAMRKSQLAMSQKIEHLSEEVEQKAQQSTSLALNSVDLLARAAGYRDPETGEHLVRMSNYTRIIAAHLGLPKEEQDLLLAASPMHDIGKMGIPDHILLKPGRLDEEELKVMRLHAQIGADILRASPSALLQTASRIAETHHEKWDGSGYPNALKGEDIPLYGRIVAVADVFDALTSSRPYKKGWSLEDAARYLRDNAGSHFDPRCVEAFFAGWEEVVDIYNRNQDSK</sequence>
<dbReference type="Proteomes" id="UP000214747">
    <property type="component" value="Unassembled WGS sequence"/>
</dbReference>
<dbReference type="SUPFAM" id="SSF109604">
    <property type="entry name" value="HD-domain/PDEase-like"/>
    <property type="match status" value="1"/>
</dbReference>
<dbReference type="InterPro" id="IPR037522">
    <property type="entry name" value="HD_GYP_dom"/>
</dbReference>
<reference evidence="4 5" key="1">
    <citation type="journal article" date="2010" name="Int. J. Syst. Evol. Microbiol.">
        <title>Reclassification of Herbaspirillum putei as a later heterotypic synonym of Herbaspirillum huttiense, with the description of H. huttiense subsp. huttiense subsp. nov. and H. huttiense subsp. putei subsp. nov., comb. nov., and description of Herbaspirillum aquaticum sp. nov.</title>
        <authorList>
            <person name="Dobritsa A.P."/>
            <person name="Reddy M.C."/>
            <person name="Samadpour M."/>
        </authorList>
    </citation>
    <scope>NUCLEOTIDE SEQUENCE [LARGE SCALE GENOMIC DNA]</scope>
    <source>
        <strain evidence="4 5">IEH 4430</strain>
    </source>
</reference>
<dbReference type="GO" id="GO:0000160">
    <property type="term" value="P:phosphorelay signal transduction system"/>
    <property type="evidence" value="ECO:0007669"/>
    <property type="project" value="InterPro"/>
</dbReference>
<dbReference type="InterPro" id="IPR052020">
    <property type="entry name" value="Cyclic_di-GMP/3'3'-cGAMP_PDE"/>
</dbReference>
<feature type="domain" description="Response regulatory" evidence="2">
    <location>
        <begin position="2"/>
        <end position="119"/>
    </location>
</feature>
<dbReference type="Pfam" id="PF13487">
    <property type="entry name" value="HD_5"/>
    <property type="match status" value="1"/>
</dbReference>
<name>A0A225SS50_9BURK</name>
<proteinExistence type="predicted"/>
<dbReference type="Gene3D" id="3.40.50.2300">
    <property type="match status" value="1"/>
</dbReference>
<accession>A0A225SS50</accession>
<dbReference type="InterPro" id="IPR001789">
    <property type="entry name" value="Sig_transdc_resp-reg_receiver"/>
</dbReference>
<dbReference type="GO" id="GO:0008081">
    <property type="term" value="F:phosphoric diester hydrolase activity"/>
    <property type="evidence" value="ECO:0007669"/>
    <property type="project" value="UniProtKB-ARBA"/>
</dbReference>
<organism evidence="4 5">
    <name type="scientific">Herbaspirillum aquaticum</name>
    <dbReference type="NCBI Taxonomy" id="568783"/>
    <lineage>
        <taxon>Bacteria</taxon>
        <taxon>Pseudomonadati</taxon>
        <taxon>Pseudomonadota</taxon>
        <taxon>Betaproteobacteria</taxon>
        <taxon>Burkholderiales</taxon>
        <taxon>Oxalobacteraceae</taxon>
        <taxon>Herbaspirillum</taxon>
    </lineage>
</organism>
<dbReference type="SUPFAM" id="SSF52172">
    <property type="entry name" value="CheY-like"/>
    <property type="match status" value="1"/>
</dbReference>
<feature type="domain" description="HD-GYP" evidence="3">
    <location>
        <begin position="146"/>
        <end position="343"/>
    </location>
</feature>
<dbReference type="AlphaFoldDB" id="A0A225SS50"/>
<dbReference type="InterPro" id="IPR003607">
    <property type="entry name" value="HD/PDEase_dom"/>
</dbReference>
<dbReference type="PROSITE" id="PS51832">
    <property type="entry name" value="HD_GYP"/>
    <property type="match status" value="1"/>
</dbReference>
<dbReference type="EMBL" id="NJGV01000029">
    <property type="protein sequence ID" value="OWY32162.1"/>
    <property type="molecule type" value="Genomic_DNA"/>
</dbReference>
<evidence type="ECO:0000259" key="3">
    <source>
        <dbReference type="PROSITE" id="PS51832"/>
    </source>
</evidence>
<dbReference type="CDD" id="cd00077">
    <property type="entry name" value="HDc"/>
    <property type="match status" value="1"/>
</dbReference>
<dbReference type="PROSITE" id="PS50110">
    <property type="entry name" value="RESPONSE_REGULATORY"/>
    <property type="match status" value="1"/>
</dbReference>
<keyword evidence="1" id="KW-0597">Phosphoprotein</keyword>
<dbReference type="SMART" id="SM00471">
    <property type="entry name" value="HDc"/>
    <property type="match status" value="1"/>
</dbReference>
<keyword evidence="5" id="KW-1185">Reference proteome</keyword>
<dbReference type="InterPro" id="IPR011006">
    <property type="entry name" value="CheY-like_superfamily"/>
</dbReference>
<dbReference type="Gene3D" id="1.10.3210.10">
    <property type="entry name" value="Hypothetical protein af1432"/>
    <property type="match status" value="1"/>
</dbReference>
<gene>
    <name evidence="4" type="ORF">CEJ45_22805</name>
</gene>
<comment type="caution">
    <text evidence="4">The sequence shown here is derived from an EMBL/GenBank/DDBJ whole genome shotgun (WGS) entry which is preliminary data.</text>
</comment>